<accession>A0A8S9GBI7</accession>
<evidence type="ECO:0000313" key="1">
    <source>
        <dbReference type="EMBL" id="KAF2541778.1"/>
    </source>
</evidence>
<dbReference type="Proteomes" id="UP000712281">
    <property type="component" value="Unassembled WGS sequence"/>
</dbReference>
<dbReference type="EMBL" id="QGKW02002005">
    <property type="protein sequence ID" value="KAF2541778.1"/>
    <property type="molecule type" value="Genomic_DNA"/>
</dbReference>
<evidence type="ECO:0000313" key="2">
    <source>
        <dbReference type="Proteomes" id="UP000712281"/>
    </source>
</evidence>
<protein>
    <submittedName>
        <fullName evidence="1">Uncharacterized protein</fullName>
    </submittedName>
</protein>
<organism evidence="1 2">
    <name type="scientific">Brassica cretica</name>
    <name type="common">Mustard</name>
    <dbReference type="NCBI Taxonomy" id="69181"/>
    <lineage>
        <taxon>Eukaryota</taxon>
        <taxon>Viridiplantae</taxon>
        <taxon>Streptophyta</taxon>
        <taxon>Embryophyta</taxon>
        <taxon>Tracheophyta</taxon>
        <taxon>Spermatophyta</taxon>
        <taxon>Magnoliopsida</taxon>
        <taxon>eudicotyledons</taxon>
        <taxon>Gunneridae</taxon>
        <taxon>Pentapetalae</taxon>
        <taxon>rosids</taxon>
        <taxon>malvids</taxon>
        <taxon>Brassicales</taxon>
        <taxon>Brassicaceae</taxon>
        <taxon>Brassiceae</taxon>
        <taxon>Brassica</taxon>
    </lineage>
</organism>
<reference evidence="1" key="1">
    <citation type="submission" date="2019-12" db="EMBL/GenBank/DDBJ databases">
        <title>Genome sequencing and annotation of Brassica cretica.</title>
        <authorList>
            <person name="Studholme D.J."/>
            <person name="Sarris P.F."/>
        </authorList>
    </citation>
    <scope>NUCLEOTIDE SEQUENCE</scope>
    <source>
        <strain evidence="1">PFS-001/15</strain>
        <tissue evidence="1">Leaf</tissue>
    </source>
</reference>
<proteinExistence type="predicted"/>
<gene>
    <name evidence="1" type="ORF">F2Q68_00030736</name>
</gene>
<dbReference type="AlphaFoldDB" id="A0A8S9GBI7"/>
<name>A0A8S9GBI7_BRACR</name>
<sequence>MVSFSLRRFLRATAVEEDTSSLPLPTLLKPELKHGKKPLFGLMEAIREIKVAVSDAVVVFRSCYE</sequence>
<comment type="caution">
    <text evidence="1">The sequence shown here is derived from an EMBL/GenBank/DDBJ whole genome shotgun (WGS) entry which is preliminary data.</text>
</comment>